<protein>
    <submittedName>
        <fullName evidence="2">Uncharacterized protein</fullName>
    </submittedName>
</protein>
<dbReference type="RefSeq" id="XP_056548485.1">
    <property type="nucleotide sequence ID" value="XM_056684879.1"/>
</dbReference>
<evidence type="ECO:0000313" key="3">
    <source>
        <dbReference type="Proteomes" id="UP001149163"/>
    </source>
</evidence>
<comment type="caution">
    <text evidence="2">The sequence shown here is derived from an EMBL/GenBank/DDBJ whole genome shotgun (WGS) entry which is preliminary data.</text>
</comment>
<gene>
    <name evidence="2" type="ORF">N7482_002754</name>
</gene>
<name>A0A9W9IIB9_9EURO</name>
<sequence length="156" mass="16485">MPPLCNCLIRTVSGGEVAAGCSHSEARNANPGQGRWTSSSGEAAGEGANHCSDRRREQIRADRYRLAQGTAIPTSPFGRQLGQCECLTIDLGLPQTPCAWAPTGVLVVEQPGGWRLCFLSAGSEANQATEDTDGTTLHTMRTLKPEVAALIMGEFG</sequence>
<dbReference type="GeneID" id="81424055"/>
<evidence type="ECO:0000313" key="2">
    <source>
        <dbReference type="EMBL" id="KAJ5176877.1"/>
    </source>
</evidence>
<evidence type="ECO:0000256" key="1">
    <source>
        <dbReference type="SAM" id="MobiDB-lite"/>
    </source>
</evidence>
<proteinExistence type="predicted"/>
<reference evidence="2" key="2">
    <citation type="journal article" date="2023" name="IMA Fungus">
        <title>Comparative genomic study of the Penicillium genus elucidates a diverse pangenome and 15 lateral gene transfer events.</title>
        <authorList>
            <person name="Petersen C."/>
            <person name="Sorensen T."/>
            <person name="Nielsen M.R."/>
            <person name="Sondergaard T.E."/>
            <person name="Sorensen J.L."/>
            <person name="Fitzpatrick D.A."/>
            <person name="Frisvad J.C."/>
            <person name="Nielsen K.L."/>
        </authorList>
    </citation>
    <scope>NUCLEOTIDE SEQUENCE</scope>
    <source>
        <strain evidence="2">IBT 26290</strain>
    </source>
</reference>
<keyword evidence="3" id="KW-1185">Reference proteome</keyword>
<accession>A0A9W9IIB9</accession>
<dbReference type="EMBL" id="JAPQKN010000001">
    <property type="protein sequence ID" value="KAJ5176877.1"/>
    <property type="molecule type" value="Genomic_DNA"/>
</dbReference>
<dbReference type="Proteomes" id="UP001149163">
    <property type="component" value="Unassembled WGS sequence"/>
</dbReference>
<reference evidence="2" key="1">
    <citation type="submission" date="2022-11" db="EMBL/GenBank/DDBJ databases">
        <authorList>
            <person name="Petersen C."/>
        </authorList>
    </citation>
    <scope>NUCLEOTIDE SEQUENCE</scope>
    <source>
        <strain evidence="2">IBT 26290</strain>
    </source>
</reference>
<dbReference type="AlphaFoldDB" id="A0A9W9IIB9"/>
<organism evidence="2 3">
    <name type="scientific">Penicillium canariense</name>
    <dbReference type="NCBI Taxonomy" id="189055"/>
    <lineage>
        <taxon>Eukaryota</taxon>
        <taxon>Fungi</taxon>
        <taxon>Dikarya</taxon>
        <taxon>Ascomycota</taxon>
        <taxon>Pezizomycotina</taxon>
        <taxon>Eurotiomycetes</taxon>
        <taxon>Eurotiomycetidae</taxon>
        <taxon>Eurotiales</taxon>
        <taxon>Aspergillaceae</taxon>
        <taxon>Penicillium</taxon>
    </lineage>
</organism>
<feature type="region of interest" description="Disordered" evidence="1">
    <location>
        <begin position="25"/>
        <end position="51"/>
    </location>
</feature>